<feature type="domain" description="Heterokaryon incompatibility" evidence="1">
    <location>
        <begin position="22"/>
        <end position="114"/>
    </location>
</feature>
<dbReference type="PANTHER" id="PTHR10622">
    <property type="entry name" value="HET DOMAIN-CONTAINING PROTEIN"/>
    <property type="match status" value="1"/>
</dbReference>
<accession>A0AAD9EKF4</accession>
<dbReference type="AlphaFoldDB" id="A0AAD9EKF4"/>
<evidence type="ECO:0000313" key="2">
    <source>
        <dbReference type="EMBL" id="KAK1851775.1"/>
    </source>
</evidence>
<proteinExistence type="predicted"/>
<protein>
    <submittedName>
        <fullName evidence="2">Vegetative incompatibility protein HET-E-1-like protein 3</fullName>
    </submittedName>
</protein>
<keyword evidence="3" id="KW-1185">Reference proteome</keyword>
<evidence type="ECO:0000313" key="3">
    <source>
        <dbReference type="Proteomes" id="UP001243330"/>
    </source>
</evidence>
<dbReference type="EMBL" id="JAQOWY010000089">
    <property type="protein sequence ID" value="KAK1851775.1"/>
    <property type="molecule type" value="Genomic_DNA"/>
</dbReference>
<dbReference type="PANTHER" id="PTHR10622:SF10">
    <property type="entry name" value="HET DOMAIN-CONTAINING PROTEIN"/>
    <property type="match status" value="1"/>
</dbReference>
<dbReference type="InterPro" id="IPR010730">
    <property type="entry name" value="HET"/>
</dbReference>
<dbReference type="Proteomes" id="UP001243330">
    <property type="component" value="Unassembled WGS sequence"/>
</dbReference>
<organism evidence="2 3">
    <name type="scientific">Colletotrichum chrysophilum</name>
    <dbReference type="NCBI Taxonomy" id="1836956"/>
    <lineage>
        <taxon>Eukaryota</taxon>
        <taxon>Fungi</taxon>
        <taxon>Dikarya</taxon>
        <taxon>Ascomycota</taxon>
        <taxon>Pezizomycotina</taxon>
        <taxon>Sordariomycetes</taxon>
        <taxon>Hypocreomycetidae</taxon>
        <taxon>Glomerellales</taxon>
        <taxon>Glomerellaceae</taxon>
        <taxon>Colletotrichum</taxon>
        <taxon>Colletotrichum gloeosporioides species complex</taxon>
    </lineage>
</organism>
<dbReference type="Pfam" id="PF06985">
    <property type="entry name" value="HET"/>
    <property type="match status" value="1"/>
</dbReference>
<evidence type="ECO:0000259" key="1">
    <source>
        <dbReference type="Pfam" id="PF06985"/>
    </source>
</evidence>
<sequence length="146" mass="17129">MRLLSTADLTLHTFPDDAIPQYSILSHTWGDEEVLFHEMLNPTDEIRGRAGYKEIQKCAEISRKIWDCDFTWVDTCCIDKTSSSELSESINSMYAWYRDSYICFAYLEDFHDENISQVSQKTRWFTRGWTLQELLAPEEVIFFSAS</sequence>
<reference evidence="2" key="1">
    <citation type="submission" date="2023-01" db="EMBL/GenBank/DDBJ databases">
        <title>Colletotrichum chrysophilum M932 genome sequence.</title>
        <authorList>
            <person name="Baroncelli R."/>
        </authorList>
    </citation>
    <scope>NUCLEOTIDE SEQUENCE</scope>
    <source>
        <strain evidence="2">M932</strain>
    </source>
</reference>
<comment type="caution">
    <text evidence="2">The sequence shown here is derived from an EMBL/GenBank/DDBJ whole genome shotgun (WGS) entry which is preliminary data.</text>
</comment>
<gene>
    <name evidence="2" type="ORF">CCHR01_05566</name>
</gene>
<name>A0AAD9EKF4_9PEZI</name>